<reference evidence="1 2" key="1">
    <citation type="submission" date="2023-06" db="EMBL/GenBank/DDBJ databases">
        <title>Novel species in genus Planococcus.</title>
        <authorList>
            <person name="Ning S."/>
        </authorList>
    </citation>
    <scope>NUCLEOTIDE SEQUENCE [LARGE SCALE GENOMIC DNA]</scope>
    <source>
        <strain evidence="1 2">N028</strain>
    </source>
</reference>
<evidence type="ECO:0000313" key="2">
    <source>
        <dbReference type="Proteomes" id="UP001172055"/>
    </source>
</evidence>
<dbReference type="EMBL" id="JAUJWV010000004">
    <property type="protein sequence ID" value="MDN7243616.1"/>
    <property type="molecule type" value="Genomic_DNA"/>
</dbReference>
<dbReference type="InterPro" id="IPR023162">
    <property type="entry name" value="Apc36109-like_dom_sf"/>
</dbReference>
<name>A0ABT8N6U7_9BACL</name>
<dbReference type="Proteomes" id="UP001172055">
    <property type="component" value="Unassembled WGS sequence"/>
</dbReference>
<comment type="caution">
    <text evidence="1">The sequence shown here is derived from an EMBL/GenBank/DDBJ whole genome shotgun (WGS) entry which is preliminary data.</text>
</comment>
<dbReference type="SUPFAM" id="SSF116922">
    <property type="entry name" value="YugE-like"/>
    <property type="match status" value="1"/>
</dbReference>
<dbReference type="Gene3D" id="1.10.340.20">
    <property type="entry name" value="Apc36109-like domain"/>
    <property type="match status" value="1"/>
</dbReference>
<dbReference type="InterPro" id="IPR015053">
    <property type="entry name" value="DUF1871"/>
</dbReference>
<dbReference type="RefSeq" id="WP_301724987.1">
    <property type="nucleotide sequence ID" value="NZ_JAUJWV010000004.1"/>
</dbReference>
<organism evidence="1 2">
    <name type="scientific">Planococcus shixiaomingii</name>
    <dbReference type="NCBI Taxonomy" id="3058393"/>
    <lineage>
        <taxon>Bacteria</taxon>
        <taxon>Bacillati</taxon>
        <taxon>Bacillota</taxon>
        <taxon>Bacilli</taxon>
        <taxon>Bacillales</taxon>
        <taxon>Caryophanaceae</taxon>
        <taxon>Planococcus</taxon>
    </lineage>
</organism>
<accession>A0ABT8N6U7</accession>
<proteinExistence type="predicted"/>
<dbReference type="Pfam" id="PF08958">
    <property type="entry name" value="DUF1871"/>
    <property type="match status" value="1"/>
</dbReference>
<sequence length="86" mass="10072">MDMSEMNRRAARVLEEWDPFAIGTDLYMTEIEDVVGALHELDDPSDLAKKIQLVYEFSFEKWIPLERCVEISYKLLALKFEAKCII</sequence>
<gene>
    <name evidence="1" type="ORF">QWY14_17635</name>
</gene>
<keyword evidence="2" id="KW-1185">Reference proteome</keyword>
<evidence type="ECO:0000313" key="1">
    <source>
        <dbReference type="EMBL" id="MDN7243616.1"/>
    </source>
</evidence>
<protein>
    <submittedName>
        <fullName evidence="1">DUF1871 family protein</fullName>
    </submittedName>
</protein>